<keyword evidence="2" id="KW-1185">Reference proteome</keyword>
<dbReference type="Gene3D" id="1.25.40.10">
    <property type="entry name" value="Tetratricopeptide repeat domain"/>
    <property type="match status" value="1"/>
</dbReference>
<dbReference type="SUPFAM" id="SSF48452">
    <property type="entry name" value="TPR-like"/>
    <property type="match status" value="1"/>
</dbReference>
<evidence type="ECO:0000313" key="2">
    <source>
        <dbReference type="Proteomes" id="UP000095255"/>
    </source>
</evidence>
<accession>A0A1E5L9N6</accession>
<comment type="caution">
    <text evidence="1">The sequence shown here is derived from an EMBL/GenBank/DDBJ whole genome shotgun (WGS) entry which is preliminary data.</text>
</comment>
<dbReference type="STRING" id="1390249.BHU72_10350"/>
<gene>
    <name evidence="1" type="ORF">BHU72_10350</name>
</gene>
<dbReference type="Proteomes" id="UP000095255">
    <property type="component" value="Unassembled WGS sequence"/>
</dbReference>
<organism evidence="1 2">
    <name type="scientific">Desulfuribacillus stibiiarsenatis</name>
    <dbReference type="NCBI Taxonomy" id="1390249"/>
    <lineage>
        <taxon>Bacteria</taxon>
        <taxon>Bacillati</taxon>
        <taxon>Bacillota</taxon>
        <taxon>Desulfuribacillia</taxon>
        <taxon>Desulfuribacillales</taxon>
        <taxon>Desulfuribacillaceae</taxon>
        <taxon>Desulfuribacillus</taxon>
    </lineage>
</organism>
<dbReference type="RefSeq" id="WP_069701010.1">
    <property type="nucleotide sequence ID" value="NZ_MJAT01000002.1"/>
</dbReference>
<dbReference type="OrthoDB" id="9780343at2"/>
<dbReference type="AlphaFoldDB" id="A0A1E5L9N6"/>
<dbReference type="Pfam" id="PF09986">
    <property type="entry name" value="DUF2225"/>
    <property type="match status" value="1"/>
</dbReference>
<name>A0A1E5L9N6_9FIRM</name>
<sequence length="238" mass="27842">MEKQQVSPLYQVSFTCPNCTYNFMSSKVRTSFIKTQKTDTDFCIHYAGVNPDFYLVRVCPCCGFSFTDNFKARFTPVVQQRIENLITKKWNHKDYRGERSLQDALTVYKIALLCAQLLDESDVVIGGLCFKIACFYRFQEDTEQELRFLQNALDCYMEFFQNESNVQVDEAKMIYLMAELQRRLGDYRGAIKWFDRVIKDKSITNIAIIKKAREQWQVAKEQLKELETTSHPNVDSAT</sequence>
<proteinExistence type="predicted"/>
<dbReference type="InterPro" id="IPR018708">
    <property type="entry name" value="DUF2225"/>
</dbReference>
<dbReference type="InterPro" id="IPR011990">
    <property type="entry name" value="TPR-like_helical_dom_sf"/>
</dbReference>
<protein>
    <recommendedName>
        <fullName evidence="3">DUF2225 domain-containing protein</fullName>
    </recommendedName>
</protein>
<evidence type="ECO:0008006" key="3">
    <source>
        <dbReference type="Google" id="ProtNLM"/>
    </source>
</evidence>
<evidence type="ECO:0000313" key="1">
    <source>
        <dbReference type="EMBL" id="OEH86643.1"/>
    </source>
</evidence>
<dbReference type="EMBL" id="MJAT01000002">
    <property type="protein sequence ID" value="OEH86643.1"/>
    <property type="molecule type" value="Genomic_DNA"/>
</dbReference>
<reference evidence="1 2" key="1">
    <citation type="submission" date="2016-09" db="EMBL/GenBank/DDBJ databases">
        <title>Desulfuribacillus arsenicus sp. nov., an obligately anaerobic, dissimilatory arsenic- and antimonate-reducing bacterium isolated from anoxic sediments.</title>
        <authorList>
            <person name="Abin C.A."/>
            <person name="Hollibaugh J.T."/>
        </authorList>
    </citation>
    <scope>NUCLEOTIDE SEQUENCE [LARGE SCALE GENOMIC DNA]</scope>
    <source>
        <strain evidence="1 2">MLFW-2</strain>
    </source>
</reference>